<dbReference type="EMBL" id="JAHUTI010061645">
    <property type="protein sequence ID" value="MED6252486.1"/>
    <property type="molecule type" value="Genomic_DNA"/>
</dbReference>
<comment type="caution">
    <text evidence="1">The sequence shown here is derived from an EMBL/GenBank/DDBJ whole genome shotgun (WGS) entry which is preliminary data.</text>
</comment>
<sequence>MTGVSVSLSNPCKFIVKRKMGDSRTNNADKLKAAIKATRSSITSCYVTAEPQADRLHGAVIHAKGAASEYGINFRSLSAEYGVRLQQLAGPHEVGKC</sequence>
<accession>A0ABU7BP86</accession>
<evidence type="ECO:0000313" key="1">
    <source>
        <dbReference type="EMBL" id="MED6252486.1"/>
    </source>
</evidence>
<reference evidence="1 2" key="1">
    <citation type="submission" date="2021-07" db="EMBL/GenBank/DDBJ databases">
        <authorList>
            <person name="Palmer J.M."/>
        </authorList>
    </citation>
    <scope>NUCLEOTIDE SEQUENCE [LARGE SCALE GENOMIC DNA]</scope>
    <source>
        <strain evidence="1 2">AT_MEX2019</strain>
        <tissue evidence="1">Muscle</tissue>
    </source>
</reference>
<proteinExistence type="predicted"/>
<evidence type="ECO:0000313" key="2">
    <source>
        <dbReference type="Proteomes" id="UP001345963"/>
    </source>
</evidence>
<gene>
    <name evidence="1" type="ORF">ATANTOWER_012375</name>
</gene>
<organism evidence="1 2">
    <name type="scientific">Ataeniobius toweri</name>
    <dbReference type="NCBI Taxonomy" id="208326"/>
    <lineage>
        <taxon>Eukaryota</taxon>
        <taxon>Metazoa</taxon>
        <taxon>Chordata</taxon>
        <taxon>Craniata</taxon>
        <taxon>Vertebrata</taxon>
        <taxon>Euteleostomi</taxon>
        <taxon>Actinopterygii</taxon>
        <taxon>Neopterygii</taxon>
        <taxon>Teleostei</taxon>
        <taxon>Neoteleostei</taxon>
        <taxon>Acanthomorphata</taxon>
        <taxon>Ovalentaria</taxon>
        <taxon>Atherinomorphae</taxon>
        <taxon>Cyprinodontiformes</taxon>
        <taxon>Goodeidae</taxon>
        <taxon>Ataeniobius</taxon>
    </lineage>
</organism>
<keyword evidence="2" id="KW-1185">Reference proteome</keyword>
<name>A0ABU7BP86_9TELE</name>
<protein>
    <submittedName>
        <fullName evidence="1">Uncharacterized protein</fullName>
    </submittedName>
</protein>
<dbReference type="Proteomes" id="UP001345963">
    <property type="component" value="Unassembled WGS sequence"/>
</dbReference>